<gene>
    <name evidence="9 12" type="primary">ribA</name>
    <name evidence="12" type="ORF">WHH00_10565</name>
</gene>
<evidence type="ECO:0000256" key="9">
    <source>
        <dbReference type="HAMAP-Rule" id="MF_00179"/>
    </source>
</evidence>
<dbReference type="NCBIfam" id="TIGR00505">
    <property type="entry name" value="ribA"/>
    <property type="match status" value="1"/>
</dbReference>
<evidence type="ECO:0000256" key="1">
    <source>
        <dbReference type="ARBA" id="ARBA00004853"/>
    </source>
</evidence>
<dbReference type="Gene3D" id="3.40.50.10990">
    <property type="entry name" value="GTP cyclohydrolase II"/>
    <property type="match status" value="1"/>
</dbReference>
<organism evidence="12 13">
    <name type="scientific">Pseudarthrobacter quantipunctorum</name>
    <dbReference type="NCBI Taxonomy" id="3128980"/>
    <lineage>
        <taxon>Bacteria</taxon>
        <taxon>Bacillati</taxon>
        <taxon>Actinomycetota</taxon>
        <taxon>Actinomycetes</taxon>
        <taxon>Micrococcales</taxon>
        <taxon>Micrococcaceae</taxon>
        <taxon>Pseudarthrobacter</taxon>
    </lineage>
</organism>
<evidence type="ECO:0000256" key="5">
    <source>
        <dbReference type="ARBA" id="ARBA00022801"/>
    </source>
</evidence>
<dbReference type="NCBIfam" id="NF001591">
    <property type="entry name" value="PRK00393.1"/>
    <property type="match status" value="1"/>
</dbReference>
<keyword evidence="3 9" id="KW-0479">Metal-binding</keyword>
<keyword evidence="7 9" id="KW-0342">GTP-binding</keyword>
<keyword evidence="2 9" id="KW-0686">Riboflavin biosynthesis</keyword>
<evidence type="ECO:0000256" key="8">
    <source>
        <dbReference type="ARBA" id="ARBA00049295"/>
    </source>
</evidence>
<comment type="cofactor">
    <cofactor evidence="9">
        <name>Zn(2+)</name>
        <dbReference type="ChEBI" id="CHEBI:29105"/>
    </cofactor>
    <text evidence="9">Binds 1 zinc ion per subunit.</text>
</comment>
<keyword evidence="5 9" id="KW-0378">Hydrolase</keyword>
<sequence length="269" mass="28765">MTSSTARGSGSPNGHGTSPEGLAASLNSHPTSQDSHEPAASGQERSGSGVTPHPVSGGPVVQLPTAFGDFVAQAWTDLVTGVEHLAVSSPNPPKDGKAPLVRLHSECLTGDIFGSYRCDCGEQLAFALEMIQQNGGTLLYLRGQEGRGIGLANKIKAYALQEAGFDTVEANEQLGLPVDARSYNAAAQVLAEMGLHEVRLLSNNPDKQNRLARAGVKVVEMVPTEVPSRDENIRYLRTKKDRMEHRLLLDTHVVAVPVTTPETFEHEQD</sequence>
<keyword evidence="4 9" id="KW-0547">Nucleotide-binding</keyword>
<feature type="binding site" evidence="9">
    <location>
        <position position="107"/>
    </location>
    <ligand>
        <name>Zn(2+)</name>
        <dbReference type="ChEBI" id="CHEBI:29105"/>
        <note>catalytic</note>
    </ligand>
</feature>
<feature type="region of interest" description="Disordered" evidence="10">
    <location>
        <begin position="1"/>
        <end position="57"/>
    </location>
</feature>
<dbReference type="Pfam" id="PF00925">
    <property type="entry name" value="GTP_cyclohydro2"/>
    <property type="match status" value="1"/>
</dbReference>
<comment type="pathway">
    <text evidence="1 9">Cofactor biosynthesis; riboflavin biosynthesis; 5-amino-6-(D-ribitylamino)uracil from GTP: step 1/4.</text>
</comment>
<evidence type="ECO:0000256" key="10">
    <source>
        <dbReference type="SAM" id="MobiDB-lite"/>
    </source>
</evidence>
<accession>A0ABZ2R026</accession>
<keyword evidence="6 9" id="KW-0862">Zinc</keyword>
<dbReference type="InterPro" id="IPR036144">
    <property type="entry name" value="RibA-like_sf"/>
</dbReference>
<feature type="active site" description="Nucleophile" evidence="9">
    <location>
        <position position="181"/>
    </location>
</feature>
<feature type="binding site" evidence="9">
    <location>
        <position position="120"/>
    </location>
    <ligand>
        <name>Zn(2+)</name>
        <dbReference type="ChEBI" id="CHEBI:29105"/>
        <note>catalytic</note>
    </ligand>
</feature>
<feature type="domain" description="GTP cyclohydrolase II" evidence="11">
    <location>
        <begin position="61"/>
        <end position="223"/>
    </location>
</feature>
<feature type="binding site" evidence="9">
    <location>
        <position position="202"/>
    </location>
    <ligand>
        <name>GTP</name>
        <dbReference type="ChEBI" id="CHEBI:37565"/>
    </ligand>
</feature>
<feature type="binding site" evidence="9">
    <location>
        <position position="207"/>
    </location>
    <ligand>
        <name>GTP</name>
        <dbReference type="ChEBI" id="CHEBI:37565"/>
    </ligand>
</feature>
<evidence type="ECO:0000313" key="13">
    <source>
        <dbReference type="Proteomes" id="UP001623384"/>
    </source>
</evidence>
<dbReference type="GO" id="GO:0003935">
    <property type="term" value="F:GTP cyclohydrolase II activity"/>
    <property type="evidence" value="ECO:0007669"/>
    <property type="project" value="UniProtKB-EC"/>
</dbReference>
<dbReference type="EMBL" id="CP148033">
    <property type="protein sequence ID" value="WXK91551.1"/>
    <property type="molecule type" value="Genomic_DNA"/>
</dbReference>
<feature type="binding site" evidence="9">
    <location>
        <position position="167"/>
    </location>
    <ligand>
        <name>GTP</name>
        <dbReference type="ChEBI" id="CHEBI:37565"/>
    </ligand>
</feature>
<dbReference type="PANTHER" id="PTHR21327">
    <property type="entry name" value="GTP CYCLOHYDROLASE II-RELATED"/>
    <property type="match status" value="1"/>
</dbReference>
<feature type="active site" description="Proton acceptor" evidence="9">
    <location>
        <position position="179"/>
    </location>
</feature>
<dbReference type="RefSeq" id="WP_406632607.1">
    <property type="nucleotide sequence ID" value="NZ_CP148033.1"/>
</dbReference>
<feature type="binding site" evidence="9">
    <location>
        <begin position="102"/>
        <end position="106"/>
    </location>
    <ligand>
        <name>GTP</name>
        <dbReference type="ChEBI" id="CHEBI:37565"/>
    </ligand>
</feature>
<dbReference type="SUPFAM" id="SSF142695">
    <property type="entry name" value="RibA-like"/>
    <property type="match status" value="1"/>
</dbReference>
<keyword evidence="13" id="KW-1185">Reference proteome</keyword>
<evidence type="ECO:0000256" key="7">
    <source>
        <dbReference type="ARBA" id="ARBA00023134"/>
    </source>
</evidence>
<evidence type="ECO:0000259" key="11">
    <source>
        <dbReference type="Pfam" id="PF00925"/>
    </source>
</evidence>
<evidence type="ECO:0000313" key="12">
    <source>
        <dbReference type="EMBL" id="WXK91551.1"/>
    </source>
</evidence>
<name>A0ABZ2R026_9MICC</name>
<evidence type="ECO:0000256" key="2">
    <source>
        <dbReference type="ARBA" id="ARBA00022619"/>
    </source>
</evidence>
<feature type="compositionally biased region" description="Polar residues" evidence="10">
    <location>
        <begin position="1"/>
        <end position="16"/>
    </location>
</feature>
<feature type="binding site" evidence="9">
    <location>
        <position position="118"/>
    </location>
    <ligand>
        <name>Zn(2+)</name>
        <dbReference type="ChEBI" id="CHEBI:29105"/>
        <note>catalytic</note>
    </ligand>
</feature>
<protein>
    <recommendedName>
        <fullName evidence="9">GTP cyclohydrolase-2</fullName>
        <ecNumber evidence="9">3.5.4.25</ecNumber>
    </recommendedName>
    <alternativeName>
        <fullName evidence="9">GTP cyclohydrolase II</fullName>
    </alternativeName>
</protein>
<feature type="binding site" evidence="9">
    <location>
        <begin position="145"/>
        <end position="147"/>
    </location>
    <ligand>
        <name>GTP</name>
        <dbReference type="ChEBI" id="CHEBI:37565"/>
    </ligand>
</feature>
<comment type="catalytic activity">
    <reaction evidence="8 9">
        <text>GTP + 4 H2O = 2,5-diamino-6-hydroxy-4-(5-phosphoribosylamino)-pyrimidine + formate + 2 phosphate + 3 H(+)</text>
        <dbReference type="Rhea" id="RHEA:23704"/>
        <dbReference type="ChEBI" id="CHEBI:15377"/>
        <dbReference type="ChEBI" id="CHEBI:15378"/>
        <dbReference type="ChEBI" id="CHEBI:15740"/>
        <dbReference type="ChEBI" id="CHEBI:37565"/>
        <dbReference type="ChEBI" id="CHEBI:43474"/>
        <dbReference type="ChEBI" id="CHEBI:58614"/>
        <dbReference type="EC" id="3.5.4.25"/>
    </reaction>
</comment>
<dbReference type="InterPro" id="IPR000926">
    <property type="entry name" value="RibA"/>
</dbReference>
<comment type="function">
    <text evidence="9">Catalyzes the conversion of GTP to 2,5-diamino-6-ribosylamino-4(3H)-pyrimidinone 5'-phosphate (DARP), formate and pyrophosphate.</text>
</comment>
<dbReference type="CDD" id="cd00641">
    <property type="entry name" value="GTP_cyclohydro2"/>
    <property type="match status" value="1"/>
</dbReference>
<feature type="binding site" evidence="9">
    <location>
        <position position="123"/>
    </location>
    <ligand>
        <name>GTP</name>
        <dbReference type="ChEBI" id="CHEBI:37565"/>
    </ligand>
</feature>
<reference evidence="12 13" key="1">
    <citation type="submission" date="2024-03" db="EMBL/GenBank/DDBJ databases">
        <title>Rhodococcus navarretei sp. nov. and Pseudarthrobacter quantumdoti sp. nov., two new species with the ability to biosynthesize Quantum Dots isolated from soil samples at Union Glacier, Antarctica.</title>
        <authorList>
            <person name="Vargas M."/>
        </authorList>
    </citation>
    <scope>NUCLEOTIDE SEQUENCE [LARGE SCALE GENOMIC DNA]</scope>
    <source>
        <strain evidence="12 13">RC-2-3</strain>
    </source>
</reference>
<proteinExistence type="inferred from homology"/>
<dbReference type="PANTHER" id="PTHR21327:SF18">
    <property type="entry name" value="3,4-DIHYDROXY-2-BUTANONE 4-PHOSPHATE SYNTHASE"/>
    <property type="match status" value="1"/>
</dbReference>
<evidence type="ECO:0000256" key="6">
    <source>
        <dbReference type="ARBA" id="ARBA00022833"/>
    </source>
</evidence>
<evidence type="ECO:0000256" key="4">
    <source>
        <dbReference type="ARBA" id="ARBA00022741"/>
    </source>
</evidence>
<comment type="similarity">
    <text evidence="9">Belongs to the GTP cyclohydrolase II family.</text>
</comment>
<dbReference type="EC" id="3.5.4.25" evidence="9"/>
<dbReference type="Proteomes" id="UP001623384">
    <property type="component" value="Chromosome"/>
</dbReference>
<dbReference type="InterPro" id="IPR032677">
    <property type="entry name" value="GTP_cyclohydro_II"/>
</dbReference>
<dbReference type="HAMAP" id="MF_00179">
    <property type="entry name" value="RibA"/>
    <property type="match status" value="1"/>
</dbReference>
<evidence type="ECO:0000256" key="3">
    <source>
        <dbReference type="ARBA" id="ARBA00022723"/>
    </source>
</evidence>